<gene>
    <name evidence="5" type="primary">kdsB</name>
    <name evidence="6" type="ORF">XM47_17680</name>
</gene>
<organism evidence="6 7">
    <name type="scientific">Catenovulum maritimum</name>
    <dbReference type="NCBI Taxonomy" id="1513271"/>
    <lineage>
        <taxon>Bacteria</taxon>
        <taxon>Pseudomonadati</taxon>
        <taxon>Pseudomonadota</taxon>
        <taxon>Gammaproteobacteria</taxon>
        <taxon>Alteromonadales</taxon>
        <taxon>Alteromonadaceae</taxon>
        <taxon>Catenovulum</taxon>
    </lineage>
</organism>
<dbReference type="Pfam" id="PF02348">
    <property type="entry name" value="CTP_transf_3"/>
    <property type="match status" value="1"/>
</dbReference>
<dbReference type="PANTHER" id="PTHR42866:SF2">
    <property type="entry name" value="3-DEOXY-MANNO-OCTULOSONATE CYTIDYLYLTRANSFERASE, MITOCHONDRIAL"/>
    <property type="match status" value="1"/>
</dbReference>
<keyword evidence="2 5" id="KW-0808">Transferase</keyword>
<dbReference type="NCBIfam" id="TIGR00466">
    <property type="entry name" value="kdsB"/>
    <property type="match status" value="1"/>
</dbReference>
<keyword evidence="5" id="KW-0963">Cytoplasm</keyword>
<dbReference type="STRING" id="1513271.XM47_17680"/>
<dbReference type="UniPathway" id="UPA00358">
    <property type="reaction ID" value="UER00476"/>
</dbReference>
<dbReference type="FunFam" id="3.90.550.10:FF:000011">
    <property type="entry name" value="3-deoxy-manno-octulosonate cytidylyltransferase"/>
    <property type="match status" value="1"/>
</dbReference>
<dbReference type="PATRIC" id="fig|1513271.3.peg.3623"/>
<evidence type="ECO:0000256" key="3">
    <source>
        <dbReference type="ARBA" id="ARBA00022695"/>
    </source>
</evidence>
<name>A0A0J8JHD7_9ALTE</name>
<dbReference type="InterPro" id="IPR003329">
    <property type="entry name" value="Cytidylyl_trans"/>
</dbReference>
<dbReference type="GO" id="GO:0016020">
    <property type="term" value="C:membrane"/>
    <property type="evidence" value="ECO:0007669"/>
    <property type="project" value="UniProtKB-SubCell"/>
</dbReference>
<proteinExistence type="inferred from homology"/>
<dbReference type="Gene3D" id="3.90.550.10">
    <property type="entry name" value="Spore Coat Polysaccharide Biosynthesis Protein SpsA, Chain A"/>
    <property type="match status" value="1"/>
</dbReference>
<comment type="similarity">
    <text evidence="5">Belongs to the KdsB family.</text>
</comment>
<dbReference type="EMBL" id="LAZL01000040">
    <property type="protein sequence ID" value="KMT63841.1"/>
    <property type="molecule type" value="Genomic_DNA"/>
</dbReference>
<evidence type="ECO:0000256" key="1">
    <source>
        <dbReference type="ARBA" id="ARBA00004370"/>
    </source>
</evidence>
<dbReference type="PANTHER" id="PTHR42866">
    <property type="entry name" value="3-DEOXY-MANNO-OCTULOSONATE CYTIDYLYLTRANSFERASE"/>
    <property type="match status" value="1"/>
</dbReference>
<sequence length="258" mass="29015">MSYTIVIPARYASTRFPGKPLVDIAGKTMLHRVYKQCKKTHANRIIIATDDQRIADEAEAIGAECCITSVNHESGTERIAEVIDQMNLAADEIIVNVQGDEPFIPSAIIDQVANNMGLYTEADMATLSVPITDVEEVFNPNVVKVVTDKSGYALYFSRSTMPYDRARFLNQDDIKEIGNYYYRHIGIYAYRAKFVKQYLNWPASPLEQAESLEQLRVLWHGEKIHVGVASEIPLGGIDTPEDLDNAIIQFKARKKEKS</sequence>
<dbReference type="InterPro" id="IPR004528">
    <property type="entry name" value="KdsB"/>
</dbReference>
<keyword evidence="7" id="KW-1185">Reference proteome</keyword>
<dbReference type="NCBIfam" id="NF009905">
    <property type="entry name" value="PRK13368.1"/>
    <property type="match status" value="1"/>
</dbReference>
<dbReference type="OrthoDB" id="9815559at2"/>
<dbReference type="HAMAP" id="MF_00057">
    <property type="entry name" value="KdsB"/>
    <property type="match status" value="1"/>
</dbReference>
<comment type="function">
    <text evidence="5">Activates KDO (a required 8-carbon sugar) for incorporation into bacterial lipopolysaccharide in Gram-negative bacteria.</text>
</comment>
<dbReference type="AlphaFoldDB" id="A0A0J8JHD7"/>
<dbReference type="CDD" id="cd02517">
    <property type="entry name" value="CMP-KDO-Synthetase"/>
    <property type="match status" value="1"/>
</dbReference>
<accession>A0A0J8JHD7</accession>
<evidence type="ECO:0000313" key="7">
    <source>
        <dbReference type="Proteomes" id="UP000037600"/>
    </source>
</evidence>
<dbReference type="GO" id="GO:0009103">
    <property type="term" value="P:lipopolysaccharide biosynthetic process"/>
    <property type="evidence" value="ECO:0007669"/>
    <property type="project" value="UniProtKB-UniRule"/>
</dbReference>
<dbReference type="SUPFAM" id="SSF53448">
    <property type="entry name" value="Nucleotide-diphospho-sugar transferases"/>
    <property type="match status" value="1"/>
</dbReference>
<dbReference type="GO" id="GO:0008690">
    <property type="term" value="F:3-deoxy-manno-octulosonate cytidylyltransferase activity"/>
    <property type="evidence" value="ECO:0007669"/>
    <property type="project" value="UniProtKB-UniRule"/>
</dbReference>
<keyword evidence="4 5" id="KW-0448">Lipopolysaccharide biosynthesis</keyword>
<evidence type="ECO:0000313" key="6">
    <source>
        <dbReference type="EMBL" id="KMT63841.1"/>
    </source>
</evidence>
<reference evidence="6 7" key="1">
    <citation type="submission" date="2015-04" db="EMBL/GenBank/DDBJ databases">
        <title>Draft Genome Sequence of the Novel Agar-Digesting Marine Bacterium Q1.</title>
        <authorList>
            <person name="Li Y."/>
            <person name="Li D."/>
            <person name="Chen G."/>
            <person name="Du Z."/>
        </authorList>
    </citation>
    <scope>NUCLEOTIDE SEQUENCE [LARGE SCALE GENOMIC DNA]</scope>
    <source>
        <strain evidence="6 7">Q1</strain>
    </source>
</reference>
<dbReference type="EC" id="2.7.7.38" evidence="5"/>
<comment type="caution">
    <text evidence="6">The sequence shown here is derived from an EMBL/GenBank/DDBJ whole genome shotgun (WGS) entry which is preliminary data.</text>
</comment>
<dbReference type="GO" id="GO:0033468">
    <property type="term" value="P:CMP-keto-3-deoxy-D-manno-octulosonic acid biosynthetic process"/>
    <property type="evidence" value="ECO:0007669"/>
    <property type="project" value="UniProtKB-UniRule"/>
</dbReference>
<dbReference type="NCBIfam" id="NF003952">
    <property type="entry name" value="PRK05450.1-5"/>
    <property type="match status" value="1"/>
</dbReference>
<comment type="subcellular location">
    <subcellularLocation>
        <location evidence="5">Cytoplasm</location>
    </subcellularLocation>
    <subcellularLocation>
        <location evidence="1">Membrane</location>
    </subcellularLocation>
</comment>
<dbReference type="RefSeq" id="WP_048695540.1">
    <property type="nucleotide sequence ID" value="NZ_KQ130510.1"/>
</dbReference>
<comment type="catalytic activity">
    <reaction evidence="5">
        <text>3-deoxy-alpha-D-manno-oct-2-ulosonate + CTP = CMP-3-deoxy-beta-D-manno-octulosonate + diphosphate</text>
        <dbReference type="Rhea" id="RHEA:23448"/>
        <dbReference type="ChEBI" id="CHEBI:33019"/>
        <dbReference type="ChEBI" id="CHEBI:37563"/>
        <dbReference type="ChEBI" id="CHEBI:85986"/>
        <dbReference type="ChEBI" id="CHEBI:85987"/>
        <dbReference type="EC" id="2.7.7.38"/>
    </reaction>
</comment>
<keyword evidence="3 5" id="KW-0548">Nucleotidyltransferase</keyword>
<dbReference type="NCBIfam" id="NF003950">
    <property type="entry name" value="PRK05450.1-3"/>
    <property type="match status" value="1"/>
</dbReference>
<evidence type="ECO:0000256" key="2">
    <source>
        <dbReference type="ARBA" id="ARBA00022679"/>
    </source>
</evidence>
<comment type="pathway">
    <text evidence="5">Nucleotide-sugar biosynthesis; CMP-3-deoxy-D-manno-octulosonate biosynthesis; CMP-3-deoxy-D-manno-octulosonate from 3-deoxy-D-manno-octulosonate and CTP: step 1/1.</text>
</comment>
<dbReference type="Proteomes" id="UP000037600">
    <property type="component" value="Unassembled WGS sequence"/>
</dbReference>
<dbReference type="InterPro" id="IPR029044">
    <property type="entry name" value="Nucleotide-diphossugar_trans"/>
</dbReference>
<evidence type="ECO:0000256" key="5">
    <source>
        <dbReference type="HAMAP-Rule" id="MF_00057"/>
    </source>
</evidence>
<dbReference type="GO" id="GO:0005829">
    <property type="term" value="C:cytosol"/>
    <property type="evidence" value="ECO:0007669"/>
    <property type="project" value="TreeGrafter"/>
</dbReference>
<evidence type="ECO:0000256" key="4">
    <source>
        <dbReference type="ARBA" id="ARBA00022985"/>
    </source>
</evidence>
<protein>
    <recommendedName>
        <fullName evidence="5">3-deoxy-manno-octulosonate cytidylyltransferase</fullName>
        <ecNumber evidence="5">2.7.7.38</ecNumber>
    </recommendedName>
    <alternativeName>
        <fullName evidence="5">CMP-2-keto-3-deoxyoctulosonic acid synthase</fullName>
        <shortName evidence="5">CKS</shortName>
        <shortName evidence="5">CMP-KDO synthase</shortName>
    </alternativeName>
</protein>